<sequence>MQSSIRKEQYGTVQFLARLGKTPSETHKLLTTAYQDDALRKATTRTVHKRFQTLGMGVYNYTPKQRKSISKRRRLTCSSLHFCDDKDSKCFKNFEKKEILNNSDSMHENTQNDPLESYNDYENAINDRENVMFIKNIPEAHKPQQFSDVNTNQTKCNDCWTNNEEKEVQHKINNDSHLNHNKSRVSENKENNQNENTYMEVNTLYVNILGKFWKLKNYHRY</sequence>
<name>A0AAV2QIK6_MEGNR</name>
<dbReference type="Proteomes" id="UP001497623">
    <property type="component" value="Unassembled WGS sequence"/>
</dbReference>
<organism evidence="1 2">
    <name type="scientific">Meganyctiphanes norvegica</name>
    <name type="common">Northern krill</name>
    <name type="synonym">Thysanopoda norvegica</name>
    <dbReference type="NCBI Taxonomy" id="48144"/>
    <lineage>
        <taxon>Eukaryota</taxon>
        <taxon>Metazoa</taxon>
        <taxon>Ecdysozoa</taxon>
        <taxon>Arthropoda</taxon>
        <taxon>Crustacea</taxon>
        <taxon>Multicrustacea</taxon>
        <taxon>Malacostraca</taxon>
        <taxon>Eumalacostraca</taxon>
        <taxon>Eucarida</taxon>
        <taxon>Euphausiacea</taxon>
        <taxon>Euphausiidae</taxon>
        <taxon>Meganyctiphanes</taxon>
    </lineage>
</organism>
<reference evidence="1 2" key="1">
    <citation type="submission" date="2024-05" db="EMBL/GenBank/DDBJ databases">
        <authorList>
            <person name="Wallberg A."/>
        </authorList>
    </citation>
    <scope>NUCLEOTIDE SEQUENCE [LARGE SCALE GENOMIC DNA]</scope>
</reference>
<proteinExistence type="predicted"/>
<dbReference type="EMBL" id="CAXKWB010006293">
    <property type="protein sequence ID" value="CAL4082306.1"/>
    <property type="molecule type" value="Genomic_DNA"/>
</dbReference>
<evidence type="ECO:0000313" key="2">
    <source>
        <dbReference type="Proteomes" id="UP001497623"/>
    </source>
</evidence>
<dbReference type="AlphaFoldDB" id="A0AAV2QIK6"/>
<accession>A0AAV2QIK6</accession>
<dbReference type="Gene3D" id="1.10.10.1450">
    <property type="match status" value="1"/>
</dbReference>
<evidence type="ECO:0000313" key="1">
    <source>
        <dbReference type="EMBL" id="CAL4082306.1"/>
    </source>
</evidence>
<comment type="caution">
    <text evidence="1">The sequence shown here is derived from an EMBL/GenBank/DDBJ whole genome shotgun (WGS) entry which is preliminary data.</text>
</comment>
<protein>
    <submittedName>
        <fullName evidence="1">Uncharacterized protein</fullName>
    </submittedName>
</protein>
<gene>
    <name evidence="1" type="ORF">MNOR_LOCUS11818</name>
</gene>
<keyword evidence="2" id="KW-1185">Reference proteome</keyword>